<dbReference type="Proteomes" id="UP000095282">
    <property type="component" value="Unplaced"/>
</dbReference>
<evidence type="ECO:0000256" key="1">
    <source>
        <dbReference type="SAM" id="MobiDB-lite"/>
    </source>
</evidence>
<feature type="compositionally biased region" description="Basic and acidic residues" evidence="1">
    <location>
        <begin position="320"/>
        <end position="351"/>
    </location>
</feature>
<reference evidence="3" key="1">
    <citation type="submission" date="2016-11" db="UniProtKB">
        <authorList>
            <consortium name="WormBaseParasite"/>
        </authorList>
    </citation>
    <scope>IDENTIFICATION</scope>
</reference>
<dbReference type="WBParaSite" id="Csp11.Scaffold630.g18033.t1">
    <property type="protein sequence ID" value="Csp11.Scaffold630.g18033.t1"/>
    <property type="gene ID" value="Csp11.Scaffold630.g18033"/>
</dbReference>
<organism evidence="2 3">
    <name type="scientific">Caenorhabditis tropicalis</name>
    <dbReference type="NCBI Taxonomy" id="1561998"/>
    <lineage>
        <taxon>Eukaryota</taxon>
        <taxon>Metazoa</taxon>
        <taxon>Ecdysozoa</taxon>
        <taxon>Nematoda</taxon>
        <taxon>Chromadorea</taxon>
        <taxon>Rhabditida</taxon>
        <taxon>Rhabditina</taxon>
        <taxon>Rhabditomorpha</taxon>
        <taxon>Rhabditoidea</taxon>
        <taxon>Rhabditidae</taxon>
        <taxon>Peloderinae</taxon>
        <taxon>Caenorhabditis</taxon>
    </lineage>
</organism>
<accession>A0A1I7UPG8</accession>
<protein>
    <submittedName>
        <fullName evidence="3">Rpn family recombination-promoting nuclease/putative transposase</fullName>
    </submittedName>
</protein>
<sequence>MFNRLRKARTAGKKQGIGANYQRELIKITPDKLVIPVNDHLDIKISRLTTEITYATITLNSFAFDLVRAWFMKDGKEEEHKIKKEFNGHPDYESFSNKLSLYGMFHQFEKYEDVYLRVKLTENPDPFKRKWFLDEKPEGFLKIDYTREYQSRYEYSDIQFPLILISENEKVLEMKEKFLEDPWERKWFLGEKPEGFLEITIGESWKEIGTKEYPLILISENEKVLEMKEKFLEFRKNQNRRDRLKKLAPNEYGEYYAIIHKYCEVMNEVADEEEQYDAEKALEDVHEGILKSHGPKMDEMSDDEVKKLNEERKKEWIELTKKESIERRAEEAREKEIKKKEEEEKRKKEAANPKPIPVPIPEKKPKKKCMIM</sequence>
<evidence type="ECO:0000313" key="2">
    <source>
        <dbReference type="Proteomes" id="UP000095282"/>
    </source>
</evidence>
<feature type="region of interest" description="Disordered" evidence="1">
    <location>
        <begin position="320"/>
        <end position="372"/>
    </location>
</feature>
<name>A0A1I7UPG8_9PELO</name>
<dbReference type="AlphaFoldDB" id="A0A1I7UPG8"/>
<evidence type="ECO:0000313" key="3">
    <source>
        <dbReference type="WBParaSite" id="Csp11.Scaffold630.g18033.t1"/>
    </source>
</evidence>
<keyword evidence="2" id="KW-1185">Reference proteome</keyword>
<proteinExistence type="predicted"/>